<dbReference type="Proteomes" id="UP001060275">
    <property type="component" value="Unassembled WGS sequence"/>
</dbReference>
<proteinExistence type="predicted"/>
<dbReference type="RefSeq" id="WP_254672788.1">
    <property type="nucleotide sequence ID" value="NZ_JAMWDU010000001.1"/>
</dbReference>
<dbReference type="AlphaFoldDB" id="A0A9Q4ALX0"/>
<gene>
    <name evidence="1" type="ORF">NF348_02780</name>
</gene>
<protein>
    <submittedName>
        <fullName evidence="1">Uncharacterized protein</fullName>
    </submittedName>
</protein>
<keyword evidence="2" id="KW-1185">Reference proteome</keyword>
<reference evidence="1" key="1">
    <citation type="submission" date="2022-06" db="EMBL/GenBank/DDBJ databases">
        <title>Devosia sp. XJ19-45 genome assembly.</title>
        <authorList>
            <person name="Li B."/>
            <person name="Cai M."/>
            <person name="Nie G."/>
            <person name="Li W."/>
        </authorList>
    </citation>
    <scope>NUCLEOTIDE SEQUENCE</scope>
    <source>
        <strain evidence="1">XJ19-45</strain>
    </source>
</reference>
<evidence type="ECO:0000313" key="1">
    <source>
        <dbReference type="EMBL" id="MCP8886022.1"/>
    </source>
</evidence>
<accession>A0A9Q4ALX0</accession>
<comment type="caution">
    <text evidence="1">The sequence shown here is derived from an EMBL/GenBank/DDBJ whole genome shotgun (WGS) entry which is preliminary data.</text>
</comment>
<sequence>MSIATVLSQLGIPRHDPHSLEAQLHAMRRDVQRIGKALSRQASHHTEGWNDHLSDFGREAAHHTAHLAEIAGTQAMRGAIMVRHDPLPALAVIGTGLLLARLLSRR</sequence>
<evidence type="ECO:0000313" key="2">
    <source>
        <dbReference type="Proteomes" id="UP001060275"/>
    </source>
</evidence>
<dbReference type="EMBL" id="JAMWDU010000001">
    <property type="protein sequence ID" value="MCP8886022.1"/>
    <property type="molecule type" value="Genomic_DNA"/>
</dbReference>
<name>A0A9Q4ALX0_9HYPH</name>
<organism evidence="1 2">
    <name type="scientific">Devosia ureilytica</name>
    <dbReference type="NCBI Taxonomy" id="2952754"/>
    <lineage>
        <taxon>Bacteria</taxon>
        <taxon>Pseudomonadati</taxon>
        <taxon>Pseudomonadota</taxon>
        <taxon>Alphaproteobacteria</taxon>
        <taxon>Hyphomicrobiales</taxon>
        <taxon>Devosiaceae</taxon>
        <taxon>Devosia</taxon>
    </lineage>
</organism>